<accession>A0AAU3H5Q0</accession>
<proteinExistence type="predicted"/>
<organism evidence="1">
    <name type="scientific">Streptomyces sp. NBC_01401</name>
    <dbReference type="NCBI Taxonomy" id="2903854"/>
    <lineage>
        <taxon>Bacteria</taxon>
        <taxon>Bacillati</taxon>
        <taxon>Actinomycetota</taxon>
        <taxon>Actinomycetes</taxon>
        <taxon>Kitasatosporales</taxon>
        <taxon>Streptomycetaceae</taxon>
        <taxon>Streptomyces</taxon>
    </lineage>
</organism>
<dbReference type="Pfam" id="PF19508">
    <property type="entry name" value="DUF6042"/>
    <property type="match status" value="1"/>
</dbReference>
<name>A0AAU3H5Q0_9ACTN</name>
<protein>
    <submittedName>
        <fullName evidence="1">DUF6042 family protein</fullName>
    </submittedName>
</protein>
<dbReference type="EMBL" id="CP109535">
    <property type="protein sequence ID" value="WTY99338.1"/>
    <property type="molecule type" value="Genomic_DNA"/>
</dbReference>
<sequence length="275" mass="30849">MTDTTTAQNTNVGDDSLSMHTGWWSSGWGHVLPQHQGMLLCMVLGTATVRKVKGDLDEVVQQIVGDSREGLFRLLGDDLNAPVMWLDEEELESAESDEEREEICTDAAEHEATLTGALRAAGMPVPTTVRELVQTMLDLKLVAHEDGVWSMPEEFPLPEDTLTLSEPVLARLRKMRHYSYTPPADQGIVRHLIDDLDYPTEVFTSLDRLVTIAGEDLEKVRAALEQLVETGDAQLYRGDPRVVVAAKDLPAHQRFYLVPDWETFNENRLTIRRAD</sequence>
<evidence type="ECO:0000313" key="1">
    <source>
        <dbReference type="EMBL" id="WTY99338.1"/>
    </source>
</evidence>
<dbReference type="InterPro" id="IPR046105">
    <property type="entry name" value="DUF6042"/>
</dbReference>
<gene>
    <name evidence="1" type="ORF">OG626_32755</name>
</gene>
<reference evidence="1" key="1">
    <citation type="submission" date="2022-10" db="EMBL/GenBank/DDBJ databases">
        <title>The complete genomes of actinobacterial strains from the NBC collection.</title>
        <authorList>
            <person name="Joergensen T.S."/>
            <person name="Alvarez Arevalo M."/>
            <person name="Sterndorff E.B."/>
            <person name="Faurdal D."/>
            <person name="Vuksanovic O."/>
            <person name="Mourched A.-S."/>
            <person name="Charusanti P."/>
            <person name="Shaw S."/>
            <person name="Blin K."/>
            <person name="Weber T."/>
        </authorList>
    </citation>
    <scope>NUCLEOTIDE SEQUENCE</scope>
    <source>
        <strain evidence="1">NBC_01401</strain>
    </source>
</reference>
<dbReference type="AlphaFoldDB" id="A0AAU3H5Q0"/>